<proteinExistence type="predicted"/>
<dbReference type="SUPFAM" id="SSF69318">
    <property type="entry name" value="Integrin alpha N-terminal domain"/>
    <property type="match status" value="1"/>
</dbReference>
<gene>
    <name evidence="3" type="ordered locus">Xaut_2057</name>
</gene>
<dbReference type="eggNOG" id="ENOG502ZC7S">
    <property type="taxonomic scope" value="Bacteria"/>
</dbReference>
<evidence type="ECO:0000256" key="2">
    <source>
        <dbReference type="SAM" id="SignalP"/>
    </source>
</evidence>
<sequence length="282" mass="29647">MRASIVRYLPLVLFGLLVAPLPAGAAGAKTADDLPQARTARGNGTIAEARLVHPTDRYRHFVLGAEVEAGGLQVRLKDGRTLLIDLPADQVFEDRRPRIVDLDGDGRDEVVLVRSSLKTGSAVVVVAERKGELAVVAEGPSTGAPRRWLNPAGIADFDGDGHPDIAYVQQPHAVGRLRIVTLRDGALVEIAATGNTSNHVAGSDQMGLAAVADFDGDGVADLAVPSFDRTRLRFLSFKGGLHEIGTKPLNGQAVSDFTLVATAGHPAVEVGLAGGRREQISP</sequence>
<dbReference type="OrthoDB" id="58662at2"/>
<feature type="signal peptide" evidence="2">
    <location>
        <begin position="1"/>
        <end position="25"/>
    </location>
</feature>
<accession>A7IH08</accession>
<dbReference type="Gene3D" id="2.130.10.130">
    <property type="entry name" value="Integrin alpha, N-terminal"/>
    <property type="match status" value="1"/>
</dbReference>
<name>A7IH08_XANP2</name>
<dbReference type="KEGG" id="xau:Xaut_2057"/>
<evidence type="ECO:0000256" key="1">
    <source>
        <dbReference type="ARBA" id="ARBA00022729"/>
    </source>
</evidence>
<dbReference type="InterPro" id="IPR028994">
    <property type="entry name" value="Integrin_alpha_N"/>
</dbReference>
<organism evidence="3 4">
    <name type="scientific">Xanthobacter autotrophicus (strain ATCC BAA-1158 / Py2)</name>
    <dbReference type="NCBI Taxonomy" id="78245"/>
    <lineage>
        <taxon>Bacteria</taxon>
        <taxon>Pseudomonadati</taxon>
        <taxon>Pseudomonadota</taxon>
        <taxon>Alphaproteobacteria</taxon>
        <taxon>Hyphomicrobiales</taxon>
        <taxon>Xanthobacteraceae</taxon>
        <taxon>Xanthobacter</taxon>
    </lineage>
</organism>
<protein>
    <submittedName>
        <fullName evidence="3">FG-GAP repeat protein</fullName>
    </submittedName>
</protein>
<dbReference type="Proteomes" id="UP000002417">
    <property type="component" value="Chromosome"/>
</dbReference>
<dbReference type="EMBL" id="CP000781">
    <property type="protein sequence ID" value="ABS67301.1"/>
    <property type="molecule type" value="Genomic_DNA"/>
</dbReference>
<dbReference type="STRING" id="78245.Xaut_2057"/>
<evidence type="ECO:0000313" key="3">
    <source>
        <dbReference type="EMBL" id="ABS67301.1"/>
    </source>
</evidence>
<dbReference type="InterPro" id="IPR013517">
    <property type="entry name" value="FG-GAP"/>
</dbReference>
<feature type="chain" id="PRO_5002710150" evidence="2">
    <location>
        <begin position="26"/>
        <end position="282"/>
    </location>
</feature>
<dbReference type="HOGENOM" id="CLU_084446_0_0_5"/>
<reference evidence="3 4" key="1">
    <citation type="submission" date="2007-07" db="EMBL/GenBank/DDBJ databases">
        <title>Complete sequence of chromosome of Xanthobacter autotrophicus Py2.</title>
        <authorList>
            <consortium name="US DOE Joint Genome Institute"/>
            <person name="Copeland A."/>
            <person name="Lucas S."/>
            <person name="Lapidus A."/>
            <person name="Barry K."/>
            <person name="Glavina del Rio T."/>
            <person name="Hammon N."/>
            <person name="Israni S."/>
            <person name="Dalin E."/>
            <person name="Tice H."/>
            <person name="Pitluck S."/>
            <person name="Sims D."/>
            <person name="Brettin T."/>
            <person name="Bruce D."/>
            <person name="Detter J.C."/>
            <person name="Han C."/>
            <person name="Tapia R."/>
            <person name="Brainard J."/>
            <person name="Schmutz J."/>
            <person name="Larimer F."/>
            <person name="Land M."/>
            <person name="Hauser L."/>
            <person name="Kyrpides N."/>
            <person name="Kim E."/>
            <person name="Ensigns S.A."/>
            <person name="Richardson P."/>
        </authorList>
    </citation>
    <scope>NUCLEOTIDE SEQUENCE [LARGE SCALE GENOMIC DNA]</scope>
    <source>
        <strain evidence="4">ATCC BAA-1158 / Py2</strain>
    </source>
</reference>
<keyword evidence="1 2" id="KW-0732">Signal</keyword>
<dbReference type="Pfam" id="PF13517">
    <property type="entry name" value="FG-GAP_3"/>
    <property type="match status" value="1"/>
</dbReference>
<evidence type="ECO:0000313" key="4">
    <source>
        <dbReference type="Proteomes" id="UP000002417"/>
    </source>
</evidence>
<dbReference type="AlphaFoldDB" id="A7IH08"/>
<keyword evidence="4" id="KW-1185">Reference proteome</keyword>